<gene>
    <name evidence="1" type="ORF">HS961_07040</name>
</gene>
<organism evidence="1 2">
    <name type="scientific">Comamonas piscis</name>
    <dbReference type="NCBI Taxonomy" id="1562974"/>
    <lineage>
        <taxon>Bacteria</taxon>
        <taxon>Pseudomonadati</taxon>
        <taxon>Pseudomonadota</taxon>
        <taxon>Betaproteobacteria</taxon>
        <taxon>Burkholderiales</taxon>
        <taxon>Comamonadaceae</taxon>
        <taxon>Comamonas</taxon>
    </lineage>
</organism>
<name>A0A7G5EF38_9BURK</name>
<dbReference type="RefSeq" id="WP_182327028.1">
    <property type="nucleotide sequence ID" value="NZ_CP058554.1"/>
</dbReference>
<sequence length="87" mass="9536">MTRRAIAASTQGPQGSSLVTQMFVAEKYGLRLDVSQLAQVLGITPGTVLNRISANNFGIPTYIDNGKRYADYRDVAAHFDAIRKNAY</sequence>
<evidence type="ECO:0000313" key="1">
    <source>
        <dbReference type="EMBL" id="QMV72613.1"/>
    </source>
</evidence>
<accession>A0A7G5EF38</accession>
<keyword evidence="2" id="KW-1185">Reference proteome</keyword>
<dbReference type="Proteomes" id="UP000515240">
    <property type="component" value="Chromosome"/>
</dbReference>
<dbReference type="EMBL" id="CP058554">
    <property type="protein sequence ID" value="QMV72613.1"/>
    <property type="molecule type" value="Genomic_DNA"/>
</dbReference>
<dbReference type="KEGG" id="cpis:HS961_07040"/>
<dbReference type="AlphaFoldDB" id="A0A7G5EF38"/>
<reference evidence="1 2" key="1">
    <citation type="journal article" date="2020" name="G3 (Bethesda)">
        <title>CeMbio - The Caenorhabditis elegans Microbiome Resource.</title>
        <authorList>
            <person name="Dirksen P."/>
            <person name="Assie A."/>
            <person name="Zimmermann J."/>
            <person name="Zhang F."/>
            <person name="Tietje A.M."/>
            <person name="Marsh S.A."/>
            <person name="Felix M.A."/>
            <person name="Shapira M."/>
            <person name="Kaleta C."/>
            <person name="Schulenburg H."/>
            <person name="Samuel B."/>
        </authorList>
    </citation>
    <scope>NUCLEOTIDE SEQUENCE [LARGE SCALE GENOMIC DNA]</scope>
    <source>
        <strain evidence="1 2">BIGb0172</strain>
    </source>
</reference>
<evidence type="ECO:0000313" key="2">
    <source>
        <dbReference type="Proteomes" id="UP000515240"/>
    </source>
</evidence>
<protein>
    <submittedName>
        <fullName evidence="1">Uncharacterized protein</fullName>
    </submittedName>
</protein>
<proteinExistence type="predicted"/>